<dbReference type="InterPro" id="IPR043128">
    <property type="entry name" value="Rev_trsase/Diguanyl_cyclase"/>
</dbReference>
<keyword evidence="3" id="KW-1185">Reference proteome</keyword>
<gene>
    <name evidence="2" type="ORF">Ato02nite_001010</name>
</gene>
<evidence type="ECO:0000313" key="2">
    <source>
        <dbReference type="EMBL" id="GIM88308.1"/>
    </source>
</evidence>
<dbReference type="Gene3D" id="3.30.70.270">
    <property type="match status" value="1"/>
</dbReference>
<evidence type="ECO:0000313" key="3">
    <source>
        <dbReference type="Proteomes" id="UP000677082"/>
    </source>
</evidence>
<dbReference type="PROSITE" id="PS50887">
    <property type="entry name" value="GGDEF"/>
    <property type="match status" value="1"/>
</dbReference>
<sequence length="135" mass="14142">MFTAVLVIDVTGDGDQDLVRAAFAEAVRGRVPGLPDLPVRFGGSEVTVVLPGLRSASLAYDVAGAVAAEAGPLVVAGRLTGMTASVGVAVDGELPREELVRRATVAMREARRYAPQTSWAIWQESFDHHSLADAA</sequence>
<evidence type="ECO:0000259" key="1">
    <source>
        <dbReference type="PROSITE" id="PS50887"/>
    </source>
</evidence>
<dbReference type="InterPro" id="IPR000160">
    <property type="entry name" value="GGDEF_dom"/>
</dbReference>
<organism evidence="2 3">
    <name type="scientific">Paractinoplanes toevensis</name>
    <dbReference type="NCBI Taxonomy" id="571911"/>
    <lineage>
        <taxon>Bacteria</taxon>
        <taxon>Bacillati</taxon>
        <taxon>Actinomycetota</taxon>
        <taxon>Actinomycetes</taxon>
        <taxon>Micromonosporales</taxon>
        <taxon>Micromonosporaceae</taxon>
        <taxon>Paractinoplanes</taxon>
    </lineage>
</organism>
<dbReference type="AlphaFoldDB" id="A0A919W2M7"/>
<dbReference type="EMBL" id="BOQN01000001">
    <property type="protein sequence ID" value="GIM88308.1"/>
    <property type="molecule type" value="Genomic_DNA"/>
</dbReference>
<feature type="domain" description="GGDEF" evidence="1">
    <location>
        <begin position="1"/>
        <end position="124"/>
    </location>
</feature>
<dbReference type="RefSeq" id="WP_213004289.1">
    <property type="nucleotide sequence ID" value="NZ_BOQN01000001.1"/>
</dbReference>
<comment type="caution">
    <text evidence="2">The sequence shown here is derived from an EMBL/GenBank/DDBJ whole genome shotgun (WGS) entry which is preliminary data.</text>
</comment>
<dbReference type="InterPro" id="IPR029787">
    <property type="entry name" value="Nucleotide_cyclase"/>
</dbReference>
<protein>
    <recommendedName>
        <fullName evidence="1">GGDEF domain-containing protein</fullName>
    </recommendedName>
</protein>
<dbReference type="SUPFAM" id="SSF55073">
    <property type="entry name" value="Nucleotide cyclase"/>
    <property type="match status" value="1"/>
</dbReference>
<reference evidence="2 3" key="1">
    <citation type="submission" date="2021-03" db="EMBL/GenBank/DDBJ databases">
        <title>Whole genome shotgun sequence of Actinoplanes toevensis NBRC 105298.</title>
        <authorList>
            <person name="Komaki H."/>
            <person name="Tamura T."/>
        </authorList>
    </citation>
    <scope>NUCLEOTIDE SEQUENCE [LARGE SCALE GENOMIC DNA]</scope>
    <source>
        <strain evidence="2 3">NBRC 105298</strain>
    </source>
</reference>
<name>A0A919W2M7_9ACTN</name>
<dbReference type="Proteomes" id="UP000677082">
    <property type="component" value="Unassembled WGS sequence"/>
</dbReference>
<accession>A0A919W2M7</accession>
<proteinExistence type="predicted"/>